<feature type="transmembrane region" description="Helical" evidence="1">
    <location>
        <begin position="227"/>
        <end position="246"/>
    </location>
</feature>
<evidence type="ECO:0000256" key="1">
    <source>
        <dbReference type="SAM" id="Phobius"/>
    </source>
</evidence>
<feature type="transmembrane region" description="Helical" evidence="1">
    <location>
        <begin position="383"/>
        <end position="405"/>
    </location>
</feature>
<feature type="transmembrane region" description="Helical" evidence="1">
    <location>
        <begin position="289"/>
        <end position="309"/>
    </location>
</feature>
<reference evidence="2 3" key="1">
    <citation type="submission" date="2021-05" db="EMBL/GenBank/DDBJ databases">
        <title>Genome Assembly of Synthetic Allotetraploid Brassica napus Reveals Homoeologous Exchanges between Subgenomes.</title>
        <authorList>
            <person name="Davis J.T."/>
        </authorList>
    </citation>
    <scope>NUCLEOTIDE SEQUENCE [LARGE SCALE GENOMIC DNA]</scope>
    <source>
        <strain evidence="3">cv. Da-Ae</strain>
        <tissue evidence="2">Seedling</tissue>
    </source>
</reference>
<evidence type="ECO:0000313" key="3">
    <source>
        <dbReference type="Proteomes" id="UP000824890"/>
    </source>
</evidence>
<proteinExistence type="predicted"/>
<organism evidence="2 3">
    <name type="scientific">Brassica napus</name>
    <name type="common">Rape</name>
    <dbReference type="NCBI Taxonomy" id="3708"/>
    <lineage>
        <taxon>Eukaryota</taxon>
        <taxon>Viridiplantae</taxon>
        <taxon>Streptophyta</taxon>
        <taxon>Embryophyta</taxon>
        <taxon>Tracheophyta</taxon>
        <taxon>Spermatophyta</taxon>
        <taxon>Magnoliopsida</taxon>
        <taxon>eudicotyledons</taxon>
        <taxon>Gunneridae</taxon>
        <taxon>Pentapetalae</taxon>
        <taxon>rosids</taxon>
        <taxon>malvids</taxon>
        <taxon>Brassicales</taxon>
        <taxon>Brassicaceae</taxon>
        <taxon>Brassiceae</taxon>
        <taxon>Brassica</taxon>
    </lineage>
</organism>
<comment type="caution">
    <text evidence="2">The sequence shown here is derived from an EMBL/GenBank/DDBJ whole genome shotgun (WGS) entry which is preliminary data.</text>
</comment>
<dbReference type="EMBL" id="JAGKQM010000012">
    <property type="protein sequence ID" value="KAH0896508.1"/>
    <property type="molecule type" value="Genomic_DNA"/>
</dbReference>
<keyword evidence="1" id="KW-0472">Membrane</keyword>
<name>A0ABQ8AVJ7_BRANA</name>
<feature type="transmembrane region" description="Helical" evidence="1">
    <location>
        <begin position="600"/>
        <end position="620"/>
    </location>
</feature>
<keyword evidence="1" id="KW-1133">Transmembrane helix</keyword>
<dbReference type="Proteomes" id="UP000824890">
    <property type="component" value="Unassembled WGS sequence"/>
</dbReference>
<evidence type="ECO:0000313" key="2">
    <source>
        <dbReference type="EMBL" id="KAH0896508.1"/>
    </source>
</evidence>
<protein>
    <submittedName>
        <fullName evidence="2">Uncharacterized protein</fullName>
    </submittedName>
</protein>
<gene>
    <name evidence="2" type="ORF">HID58_046076</name>
</gene>
<feature type="transmembrane region" description="Helical" evidence="1">
    <location>
        <begin position="476"/>
        <end position="494"/>
    </location>
</feature>
<keyword evidence="3" id="KW-1185">Reference proteome</keyword>
<accession>A0ABQ8AVJ7</accession>
<keyword evidence="1" id="KW-0812">Transmembrane</keyword>
<sequence length="632" mass="71075">MAMFLNRILKLHARRDNARFFSSLPEFPYLLLGGKKLRDSPEGQVGKHMFFDPTKEEKVYSSEKTVPQELNGQPLLGASQGWVACRENKEFTVHLTDMHKPWVSSPKVISLPSIGETKPSISPVSRIYTWVLWISAIRSSSFKTYAYEHAEDGEWIMMRITKRFTMFMQDKKRKEFCYTDDIGDLCIFLGQSEAFCLSASIDNIDKQPPLSSLDAGEAHGRRRRDLCYVYVCLTSSHFVIVILSFWTRSLVVTHAAASLDPFVVTFSPPIWVTTTSAAPLTVASHPTPLFSAASHAPLVVVSIIAPYPLCKIKRVRSTKYEDGLTRSLFTTSTDYPHPPTQQVLASANLYECSDTPHMKYYDVWVISYDLIISFWIRHGNVEVLRLGSVTIFALSLHLSIFRVSVKVNSNSMPEFLTVLATNDNQPIPVSSIVCSSVSNISMEWKTLSASTVLPFSPSISLSGVVEDHQVSPDSLIVYRVHIAQTVYAPLFMIIRAKSRQTRPFPIALSYGSRVFQLFLRANSFRQSSIKIPGQDHTPMLLSVTYTLSKEKESLPSPVLVSTNCLQTRCLGSPVVGSYSDFSMFFGTSVSRFQVKHLYGYLRPFNTLIAILFVYCLAVEINSGCNRLNPFDF</sequence>